<dbReference type="AlphaFoldDB" id="A0A315ZEK3"/>
<evidence type="ECO:0000256" key="2">
    <source>
        <dbReference type="ARBA" id="ARBA00022679"/>
    </source>
</evidence>
<dbReference type="OrthoDB" id="9801456at2"/>
<dbReference type="InterPro" id="IPR053376">
    <property type="entry name" value="Serine_acetyltransferase"/>
</dbReference>
<dbReference type="Gene3D" id="1.10.3130.10">
    <property type="entry name" value="serine acetyltransferase, domain 1"/>
    <property type="match status" value="1"/>
</dbReference>
<dbReference type="SUPFAM" id="SSF51161">
    <property type="entry name" value="Trimeric LpxA-like enzymes"/>
    <property type="match status" value="1"/>
</dbReference>
<gene>
    <name evidence="4" type="ORF">BC781_101386</name>
</gene>
<organism evidence="4 5">
    <name type="scientific">Sediminitomix flava</name>
    <dbReference type="NCBI Taxonomy" id="379075"/>
    <lineage>
        <taxon>Bacteria</taxon>
        <taxon>Pseudomonadati</taxon>
        <taxon>Bacteroidota</taxon>
        <taxon>Cytophagia</taxon>
        <taxon>Cytophagales</taxon>
        <taxon>Flammeovirgaceae</taxon>
        <taxon>Sediminitomix</taxon>
    </lineage>
</organism>
<dbReference type="GO" id="GO:0008652">
    <property type="term" value="P:amino acid biosynthetic process"/>
    <property type="evidence" value="ECO:0007669"/>
    <property type="project" value="UniProtKB-KW"/>
</dbReference>
<reference evidence="4 5" key="1">
    <citation type="submission" date="2018-03" db="EMBL/GenBank/DDBJ databases">
        <title>Genomic Encyclopedia of Archaeal and Bacterial Type Strains, Phase II (KMG-II): from individual species to whole genera.</title>
        <authorList>
            <person name="Goeker M."/>
        </authorList>
    </citation>
    <scope>NUCLEOTIDE SEQUENCE [LARGE SCALE GENOMIC DNA]</scope>
    <source>
        <strain evidence="4 5">DSM 28229</strain>
    </source>
</reference>
<accession>A0A315ZEK3</accession>
<dbReference type="Proteomes" id="UP000245535">
    <property type="component" value="Unassembled WGS sequence"/>
</dbReference>
<keyword evidence="3" id="KW-0012">Acyltransferase</keyword>
<protein>
    <submittedName>
        <fullName evidence="4">Serine O-acetyltransferase</fullName>
    </submittedName>
</protein>
<sequence>MPSLSKTHEFIDDIFSFLFPVIKGTEMDQLEGEVELSKLQGKMTELLLPMRDHFKLDIKQVCCAFFEDLPEIYIRLIDDAKAILEGDPAAYSIEEIVLGYPGFFAIVVHRIANQLYKQEVPLIPRLFSEYAHSKTGIDIHPGATIGDYFCIDHGTGVVIGETTVIGNNVKVYQGVTLGALSVEKKFAKSKRHPTIEDNVVIYAGSTILGGKTIVGHDTIIGGNVWLTDSVEPYSIVYHKSEVKVRKNETSQF</sequence>
<dbReference type="Gene3D" id="2.160.10.10">
    <property type="entry name" value="Hexapeptide repeat proteins"/>
    <property type="match status" value="1"/>
</dbReference>
<comment type="caution">
    <text evidence="4">The sequence shown here is derived from an EMBL/GenBank/DDBJ whole genome shotgun (WGS) entry which is preliminary data.</text>
</comment>
<dbReference type="InterPro" id="IPR011004">
    <property type="entry name" value="Trimer_LpxA-like_sf"/>
</dbReference>
<keyword evidence="2 4" id="KW-0808">Transferase</keyword>
<dbReference type="InterPro" id="IPR045304">
    <property type="entry name" value="LbH_SAT"/>
</dbReference>
<evidence type="ECO:0000313" key="5">
    <source>
        <dbReference type="Proteomes" id="UP000245535"/>
    </source>
</evidence>
<dbReference type="CDD" id="cd03354">
    <property type="entry name" value="LbH_SAT"/>
    <property type="match status" value="1"/>
</dbReference>
<dbReference type="EMBL" id="QGDO01000001">
    <property type="protein sequence ID" value="PWJ44036.1"/>
    <property type="molecule type" value="Genomic_DNA"/>
</dbReference>
<dbReference type="GO" id="GO:0016746">
    <property type="term" value="F:acyltransferase activity"/>
    <property type="evidence" value="ECO:0007669"/>
    <property type="project" value="UniProtKB-KW"/>
</dbReference>
<name>A0A315ZEK3_SEDFL</name>
<evidence type="ECO:0000313" key="4">
    <source>
        <dbReference type="EMBL" id="PWJ44036.1"/>
    </source>
</evidence>
<dbReference type="InterPro" id="IPR042122">
    <property type="entry name" value="Ser_AcTrfase_N_sf"/>
</dbReference>
<evidence type="ECO:0000256" key="3">
    <source>
        <dbReference type="ARBA" id="ARBA00023315"/>
    </source>
</evidence>
<evidence type="ECO:0000256" key="1">
    <source>
        <dbReference type="ARBA" id="ARBA00022605"/>
    </source>
</evidence>
<proteinExistence type="predicted"/>
<dbReference type="PANTHER" id="PTHR42811">
    <property type="entry name" value="SERINE ACETYLTRANSFERASE"/>
    <property type="match status" value="1"/>
</dbReference>
<dbReference type="NCBIfam" id="NF041874">
    <property type="entry name" value="EPS_EpsC"/>
    <property type="match status" value="1"/>
</dbReference>
<keyword evidence="1" id="KW-0028">Amino-acid biosynthesis</keyword>
<keyword evidence="5" id="KW-1185">Reference proteome</keyword>